<keyword evidence="3" id="KW-1185">Reference proteome</keyword>
<keyword evidence="1" id="KW-0812">Transmembrane</keyword>
<dbReference type="VEuPathDB" id="VectorBase:GPPI016296"/>
<feature type="transmembrane region" description="Helical" evidence="1">
    <location>
        <begin position="12"/>
        <end position="32"/>
    </location>
</feature>
<dbReference type="AlphaFoldDB" id="A0A1B0B212"/>
<reference evidence="3" key="1">
    <citation type="submission" date="2015-01" db="EMBL/GenBank/DDBJ databases">
        <authorList>
            <person name="Aksoy S."/>
            <person name="Warren W."/>
            <person name="Wilson R.K."/>
        </authorList>
    </citation>
    <scope>NUCLEOTIDE SEQUENCE [LARGE SCALE GENOMIC DNA]</scope>
    <source>
        <strain evidence="3">IAEA</strain>
    </source>
</reference>
<evidence type="ECO:0000313" key="2">
    <source>
        <dbReference type="EnsemblMetazoa" id="GPPI016296-PA"/>
    </source>
</evidence>
<reference evidence="2" key="2">
    <citation type="submission" date="2020-05" db="UniProtKB">
        <authorList>
            <consortium name="EnsemblMetazoa"/>
        </authorList>
    </citation>
    <scope>IDENTIFICATION</scope>
    <source>
        <strain evidence="2">IAEA</strain>
    </source>
</reference>
<protein>
    <submittedName>
        <fullName evidence="2">Uncharacterized protein</fullName>
    </submittedName>
</protein>
<keyword evidence="1" id="KW-1133">Transmembrane helix</keyword>
<dbReference type="Proteomes" id="UP000092460">
    <property type="component" value="Unassembled WGS sequence"/>
</dbReference>
<proteinExistence type="predicted"/>
<dbReference type="EMBL" id="JXJN01007394">
    <property type="status" value="NOT_ANNOTATED_CDS"/>
    <property type="molecule type" value="Genomic_DNA"/>
</dbReference>
<dbReference type="EnsemblMetazoa" id="GPPI016296-RA">
    <property type="protein sequence ID" value="GPPI016296-PA"/>
    <property type="gene ID" value="GPPI016296"/>
</dbReference>
<evidence type="ECO:0000256" key="1">
    <source>
        <dbReference type="SAM" id="Phobius"/>
    </source>
</evidence>
<organism evidence="2 3">
    <name type="scientific">Glossina palpalis gambiensis</name>
    <dbReference type="NCBI Taxonomy" id="67801"/>
    <lineage>
        <taxon>Eukaryota</taxon>
        <taxon>Metazoa</taxon>
        <taxon>Ecdysozoa</taxon>
        <taxon>Arthropoda</taxon>
        <taxon>Hexapoda</taxon>
        <taxon>Insecta</taxon>
        <taxon>Pterygota</taxon>
        <taxon>Neoptera</taxon>
        <taxon>Endopterygota</taxon>
        <taxon>Diptera</taxon>
        <taxon>Brachycera</taxon>
        <taxon>Muscomorpha</taxon>
        <taxon>Hippoboscoidea</taxon>
        <taxon>Glossinidae</taxon>
        <taxon>Glossina</taxon>
    </lineage>
</organism>
<accession>A0A1B0B212</accession>
<keyword evidence="1" id="KW-0472">Membrane</keyword>
<evidence type="ECO:0000313" key="3">
    <source>
        <dbReference type="Proteomes" id="UP000092460"/>
    </source>
</evidence>
<sequence>MRPGWNRDANLPLLFFSHYFSALTVISVCILSHRVVDWKTGKPETKHYICFNETIKQRREKKHSFSTRRCHHQHQYHHRYQHHQLLTEN</sequence>
<name>A0A1B0B212_9MUSC</name>